<dbReference type="Proteomes" id="UP000198575">
    <property type="component" value="Unassembled WGS sequence"/>
</dbReference>
<comment type="subcellular location">
    <subcellularLocation>
        <location evidence="1">Virion</location>
    </subcellularLocation>
</comment>
<dbReference type="SUPFAM" id="SSF56563">
    <property type="entry name" value="Major capsid protein gp5"/>
    <property type="match status" value="1"/>
</dbReference>
<dbReference type="NCBIfam" id="TIGR01554">
    <property type="entry name" value="major_cap_HK97"/>
    <property type="match status" value="1"/>
</dbReference>
<evidence type="ECO:0000259" key="2">
    <source>
        <dbReference type="Pfam" id="PF05065"/>
    </source>
</evidence>
<evidence type="ECO:0000256" key="1">
    <source>
        <dbReference type="ARBA" id="ARBA00004328"/>
    </source>
</evidence>
<dbReference type="AlphaFoldDB" id="A0A1I4ZV02"/>
<dbReference type="Pfam" id="PF05065">
    <property type="entry name" value="Phage_capsid"/>
    <property type="match status" value="1"/>
</dbReference>
<evidence type="ECO:0000313" key="4">
    <source>
        <dbReference type="Proteomes" id="UP000198575"/>
    </source>
</evidence>
<dbReference type="Gene3D" id="3.30.2320.10">
    <property type="entry name" value="hypothetical protein PF0899 domain"/>
    <property type="match status" value="1"/>
</dbReference>
<name>A0A1I4ZV02_9GAMM</name>
<protein>
    <submittedName>
        <fullName evidence="3">Phage major capsid protein, HK97 family</fullName>
    </submittedName>
</protein>
<dbReference type="EMBL" id="FOVF01000029">
    <property type="protein sequence ID" value="SFN53829.1"/>
    <property type="molecule type" value="Genomic_DNA"/>
</dbReference>
<accession>A0A1I4ZV02</accession>
<keyword evidence="4" id="KW-1185">Reference proteome</keyword>
<dbReference type="OrthoDB" id="9804926at2"/>
<sequence>MAYDTAALKASRTFVRSLIARSVTKGSAEATTAYAHSRWPWAGPESISKGAVSSLTSDGNKFAADFLGAVLGRTVLSRLGFRQVPFNVRLISQTTGAQGYWVSQASPKPLSKPALVGSTLAPLKCAALICQTQEALRDTSNLVEAGLSADLERAVAAAVDLAFLDPANAGIAGETPASITYAAPSTPATGLTFDALRSDLSTLLSMYGGDIETAALIMAPVSALQIALLAGASSQVDLSASGGTMFGLPVATTSALALDSNGPTIALVDTQAIAYGLEDLDIQTADQTSLTMSDDPESDPGELVSLWQTNTTAWMAEALANWEVQRSGAVVMLTGVHYA</sequence>
<feature type="domain" description="Phage capsid-like C-terminal" evidence="2">
    <location>
        <begin position="87"/>
        <end position="334"/>
    </location>
</feature>
<proteinExistence type="predicted"/>
<evidence type="ECO:0000313" key="3">
    <source>
        <dbReference type="EMBL" id="SFN53829.1"/>
    </source>
</evidence>
<organism evidence="3 4">
    <name type="scientific">Dokdonella immobilis</name>
    <dbReference type="NCBI Taxonomy" id="578942"/>
    <lineage>
        <taxon>Bacteria</taxon>
        <taxon>Pseudomonadati</taxon>
        <taxon>Pseudomonadota</taxon>
        <taxon>Gammaproteobacteria</taxon>
        <taxon>Lysobacterales</taxon>
        <taxon>Rhodanobacteraceae</taxon>
        <taxon>Dokdonella</taxon>
    </lineage>
</organism>
<dbReference type="STRING" id="578942.SAMN05216289_12911"/>
<reference evidence="3 4" key="1">
    <citation type="submission" date="2016-10" db="EMBL/GenBank/DDBJ databases">
        <authorList>
            <person name="de Groot N.N."/>
        </authorList>
    </citation>
    <scope>NUCLEOTIDE SEQUENCE [LARGE SCALE GENOMIC DNA]</scope>
    <source>
        <strain evidence="3 4">CGMCC 1.7659</strain>
    </source>
</reference>
<dbReference type="RefSeq" id="WP_092409749.1">
    <property type="nucleotide sequence ID" value="NZ_FOVF01000029.1"/>
</dbReference>
<dbReference type="Gene3D" id="3.30.2400.10">
    <property type="entry name" value="Major capsid protein gp5"/>
    <property type="match status" value="1"/>
</dbReference>
<dbReference type="InterPro" id="IPR054612">
    <property type="entry name" value="Phage_capsid-like_C"/>
</dbReference>
<dbReference type="InterPro" id="IPR024455">
    <property type="entry name" value="Phage_capsid"/>
</dbReference>
<gene>
    <name evidence="3" type="ORF">SAMN05216289_12911</name>
</gene>